<comment type="subcellular location">
    <subcellularLocation>
        <location evidence="11">Cell membrane</location>
        <topology evidence="11">Single-pass membrane protein</topology>
    </subcellularLocation>
</comment>
<dbReference type="InterPro" id="IPR003820">
    <property type="entry name" value="KdpC"/>
</dbReference>
<keyword evidence="9 11" id="KW-0406">Ion transport</keyword>
<dbReference type="PANTHER" id="PTHR30042">
    <property type="entry name" value="POTASSIUM-TRANSPORTING ATPASE C CHAIN"/>
    <property type="match status" value="1"/>
</dbReference>
<dbReference type="PANTHER" id="PTHR30042:SF2">
    <property type="entry name" value="POTASSIUM-TRANSPORTING ATPASE KDPC SUBUNIT"/>
    <property type="match status" value="1"/>
</dbReference>
<evidence type="ECO:0000256" key="2">
    <source>
        <dbReference type="ARBA" id="ARBA00022475"/>
    </source>
</evidence>
<gene>
    <name evidence="11" type="primary">kdpC</name>
    <name evidence="12" type="ORF">BBP83_04210</name>
</gene>
<evidence type="ECO:0000256" key="3">
    <source>
        <dbReference type="ARBA" id="ARBA00022538"/>
    </source>
</evidence>
<dbReference type="EMBL" id="MBDL01000008">
    <property type="protein sequence ID" value="ODA13599.1"/>
    <property type="molecule type" value="Genomic_DNA"/>
</dbReference>
<keyword evidence="8 11" id="KW-1133">Transmembrane helix</keyword>
<keyword evidence="10 11" id="KW-0472">Membrane</keyword>
<dbReference type="Proteomes" id="UP000186553">
    <property type="component" value="Unassembled WGS sequence"/>
</dbReference>
<dbReference type="Pfam" id="PF02669">
    <property type="entry name" value="KdpC"/>
    <property type="match status" value="1"/>
</dbReference>
<sequence>MNIEHNPLENDSLKNQQLTDSSLVGLTRASVGLTIIALGLCGFVYSSVATGLGQVIFPHQANGSLIMENDQVLGSSLVAQPFVQAQYFYPRPSASNYDPMAMAGSNLARTNPVLHQAVEERLNKIAAQEQIEKSKIPADLVTASGSGIDPEISMQSAFIQVKRVANARQISEQEVVQLVQQYTVQPTFGILGEARVNVLELNLALDQIGK</sequence>
<keyword evidence="7 11" id="KW-0630">Potassium</keyword>
<dbReference type="STRING" id="1891224.BBP83_04210"/>
<accession>A0A1C3CYE7</accession>
<dbReference type="GO" id="GO:0005886">
    <property type="term" value="C:plasma membrane"/>
    <property type="evidence" value="ECO:0007669"/>
    <property type="project" value="UniProtKB-SubCell"/>
</dbReference>
<keyword evidence="5 11" id="KW-0547">Nucleotide-binding</keyword>
<organism evidence="12 13">
    <name type="scientific">Acinetobacter celticus</name>
    <dbReference type="NCBI Taxonomy" id="1891224"/>
    <lineage>
        <taxon>Bacteria</taxon>
        <taxon>Pseudomonadati</taxon>
        <taxon>Pseudomonadota</taxon>
        <taxon>Gammaproteobacteria</taxon>
        <taxon>Moraxellales</taxon>
        <taxon>Moraxellaceae</taxon>
        <taxon>Acinetobacter</taxon>
    </lineage>
</organism>
<evidence type="ECO:0000256" key="1">
    <source>
        <dbReference type="ARBA" id="ARBA00022448"/>
    </source>
</evidence>
<evidence type="ECO:0000256" key="5">
    <source>
        <dbReference type="ARBA" id="ARBA00022741"/>
    </source>
</evidence>
<dbReference type="NCBIfam" id="TIGR00681">
    <property type="entry name" value="kdpC"/>
    <property type="match status" value="1"/>
</dbReference>
<evidence type="ECO:0000256" key="8">
    <source>
        <dbReference type="ARBA" id="ARBA00022989"/>
    </source>
</evidence>
<keyword evidence="2 11" id="KW-1003">Cell membrane</keyword>
<evidence type="ECO:0000256" key="11">
    <source>
        <dbReference type="HAMAP-Rule" id="MF_00276"/>
    </source>
</evidence>
<keyword evidence="3 11" id="KW-0633">Potassium transport</keyword>
<evidence type="ECO:0000256" key="7">
    <source>
        <dbReference type="ARBA" id="ARBA00022958"/>
    </source>
</evidence>
<protein>
    <recommendedName>
        <fullName evidence="11">Potassium-transporting ATPase KdpC subunit</fullName>
    </recommendedName>
    <alternativeName>
        <fullName evidence="11">ATP phosphohydrolase [potassium-transporting] C chain</fullName>
    </alternativeName>
    <alternativeName>
        <fullName evidence="11">Potassium-binding and translocating subunit C</fullName>
    </alternativeName>
    <alternativeName>
        <fullName evidence="11">Potassium-translocating ATPase C chain</fullName>
    </alternativeName>
</protein>
<feature type="transmembrane region" description="Helical" evidence="11">
    <location>
        <begin position="31"/>
        <end position="57"/>
    </location>
</feature>
<dbReference type="AlphaFoldDB" id="A0A1C3CYE7"/>
<dbReference type="RefSeq" id="WP_068886360.1">
    <property type="nucleotide sequence ID" value="NZ_CBCRUU010000001.1"/>
</dbReference>
<name>A0A1C3CYE7_9GAMM</name>
<dbReference type="GO" id="GO:0005524">
    <property type="term" value="F:ATP binding"/>
    <property type="evidence" value="ECO:0007669"/>
    <property type="project" value="UniProtKB-UniRule"/>
</dbReference>
<evidence type="ECO:0000313" key="13">
    <source>
        <dbReference type="Proteomes" id="UP000186553"/>
    </source>
</evidence>
<evidence type="ECO:0000256" key="6">
    <source>
        <dbReference type="ARBA" id="ARBA00022840"/>
    </source>
</evidence>
<dbReference type="OrthoDB" id="9788285at2"/>
<proteinExistence type="inferred from homology"/>
<dbReference type="NCBIfam" id="NF001454">
    <property type="entry name" value="PRK00315.1"/>
    <property type="match status" value="1"/>
</dbReference>
<keyword evidence="4 11" id="KW-0812">Transmembrane</keyword>
<comment type="function">
    <text evidence="11">Part of the high-affinity ATP-driven potassium transport (or Kdp) system, which catalyzes the hydrolysis of ATP coupled with the electrogenic transport of potassium into the cytoplasm. This subunit acts as a catalytic chaperone that increases the ATP-binding affinity of the ATP-hydrolyzing subunit KdpB by the formation of a transient KdpB/KdpC/ATP ternary complex.</text>
</comment>
<keyword evidence="1 11" id="KW-0813">Transport</keyword>
<evidence type="ECO:0000256" key="4">
    <source>
        <dbReference type="ARBA" id="ARBA00022692"/>
    </source>
</evidence>
<evidence type="ECO:0000256" key="9">
    <source>
        <dbReference type="ARBA" id="ARBA00023065"/>
    </source>
</evidence>
<comment type="caution">
    <text evidence="12">The sequence shown here is derived from an EMBL/GenBank/DDBJ whole genome shotgun (WGS) entry which is preliminary data.</text>
</comment>
<keyword evidence="6 11" id="KW-0067">ATP-binding</keyword>
<keyword evidence="13" id="KW-1185">Reference proteome</keyword>
<evidence type="ECO:0000256" key="10">
    <source>
        <dbReference type="ARBA" id="ARBA00023136"/>
    </source>
</evidence>
<evidence type="ECO:0000313" key="12">
    <source>
        <dbReference type="EMBL" id="ODA13599.1"/>
    </source>
</evidence>
<comment type="similarity">
    <text evidence="11">Belongs to the KdpC family.</text>
</comment>
<reference evidence="12 13" key="1">
    <citation type="submission" date="2016-07" db="EMBL/GenBank/DDBJ databases">
        <title>Acinetobacter sp. ANC 4603.</title>
        <authorList>
            <person name="Radolfova-Krizova L."/>
            <person name="Nemec A."/>
        </authorList>
    </citation>
    <scope>NUCLEOTIDE SEQUENCE [LARGE SCALE GENOMIC DNA]</scope>
    <source>
        <strain evidence="12 13">ANC 4603</strain>
    </source>
</reference>
<dbReference type="HAMAP" id="MF_00276">
    <property type="entry name" value="KdpC"/>
    <property type="match status" value="1"/>
</dbReference>
<comment type="subunit">
    <text evidence="11">The system is composed of three essential subunits: KdpA, KdpB and KdpC.</text>
</comment>
<dbReference type="PIRSF" id="PIRSF001296">
    <property type="entry name" value="K_ATPase_KdpC"/>
    <property type="match status" value="1"/>
</dbReference>
<dbReference type="GO" id="GO:0008556">
    <property type="term" value="F:P-type potassium transmembrane transporter activity"/>
    <property type="evidence" value="ECO:0007669"/>
    <property type="project" value="InterPro"/>
</dbReference>